<dbReference type="Pfam" id="PF21806">
    <property type="entry name" value="DUF6879"/>
    <property type="match status" value="1"/>
</dbReference>
<dbReference type="InterPro" id="IPR049244">
    <property type="entry name" value="DUF6879"/>
</dbReference>
<evidence type="ECO:0000256" key="1">
    <source>
        <dbReference type="SAM" id="MobiDB-lite"/>
    </source>
</evidence>
<gene>
    <name evidence="3" type="ORF">ACFFNX_21600</name>
</gene>
<reference evidence="3 4" key="1">
    <citation type="submission" date="2024-09" db="EMBL/GenBank/DDBJ databases">
        <authorList>
            <person name="Sun Q."/>
            <person name="Mori K."/>
        </authorList>
    </citation>
    <scope>NUCLEOTIDE SEQUENCE [LARGE SCALE GENOMIC DNA]</scope>
    <source>
        <strain evidence="3 4">TBRC 0563</strain>
    </source>
</reference>
<organism evidence="3 4">
    <name type="scientific">Actinoallomurus acaciae</name>
    <dbReference type="NCBI Taxonomy" id="502577"/>
    <lineage>
        <taxon>Bacteria</taxon>
        <taxon>Bacillati</taxon>
        <taxon>Actinomycetota</taxon>
        <taxon>Actinomycetes</taxon>
        <taxon>Streptosporangiales</taxon>
        <taxon>Thermomonosporaceae</taxon>
        <taxon>Actinoallomurus</taxon>
    </lineage>
</organism>
<dbReference type="RefSeq" id="WP_378205057.1">
    <property type="nucleotide sequence ID" value="NZ_JBHLZP010000159.1"/>
</dbReference>
<comment type="caution">
    <text evidence="3">The sequence shown here is derived from an EMBL/GenBank/DDBJ whole genome shotgun (WGS) entry which is preliminary data.</text>
</comment>
<name>A0ABV5YIA0_9ACTN</name>
<evidence type="ECO:0000313" key="4">
    <source>
        <dbReference type="Proteomes" id="UP001589627"/>
    </source>
</evidence>
<proteinExistence type="predicted"/>
<evidence type="ECO:0000313" key="3">
    <source>
        <dbReference type="EMBL" id="MFB9834785.1"/>
    </source>
</evidence>
<evidence type="ECO:0000259" key="2">
    <source>
        <dbReference type="Pfam" id="PF21806"/>
    </source>
</evidence>
<sequence length="186" mass="20589">MKLRLLGKETDGGQSPTLYDTDEQMNGKDVYVIRGWRITDPATLAQLDLPAHETVIAVPKRLMDHLPKGTWMVRAAVDKGVSVRRARIVSEPVTDYIRFEHEGTDAAVASGEEVRWLPRKRASGIALPGNDFWLFDESTVLFNHFTGDGGSAGRELTTDPTVARLCRSAFEAVWAAAIPHGEYKLV</sequence>
<feature type="domain" description="DUF6879" evidence="2">
    <location>
        <begin position="72"/>
        <end position="184"/>
    </location>
</feature>
<keyword evidence="4" id="KW-1185">Reference proteome</keyword>
<feature type="region of interest" description="Disordered" evidence="1">
    <location>
        <begin position="1"/>
        <end position="21"/>
    </location>
</feature>
<feature type="compositionally biased region" description="Basic and acidic residues" evidence="1">
    <location>
        <begin position="1"/>
        <end position="11"/>
    </location>
</feature>
<dbReference type="EMBL" id="JBHLZP010000159">
    <property type="protein sequence ID" value="MFB9834785.1"/>
    <property type="molecule type" value="Genomic_DNA"/>
</dbReference>
<protein>
    <submittedName>
        <fullName evidence="3">DUF6879 family protein</fullName>
    </submittedName>
</protein>
<dbReference type="Proteomes" id="UP001589627">
    <property type="component" value="Unassembled WGS sequence"/>
</dbReference>
<accession>A0ABV5YIA0</accession>